<dbReference type="InterPro" id="IPR003382">
    <property type="entry name" value="Flavoprotein"/>
</dbReference>
<dbReference type="STRING" id="254406.SAMN04488042_101221"/>
<dbReference type="GO" id="GO:0015937">
    <property type="term" value="P:coenzyme A biosynthetic process"/>
    <property type="evidence" value="ECO:0007669"/>
    <property type="project" value="UniProtKB-UniRule"/>
</dbReference>
<comment type="pathway">
    <text evidence="3 4">Cofactor biosynthesis; coenzyme A biosynthesis; CoA from (R)-pantothenate: step 2/5.</text>
</comment>
<comment type="cofactor">
    <cofactor evidence="3">
        <name>FMN</name>
        <dbReference type="ChEBI" id="CHEBI:58210"/>
    </cofactor>
    <text evidence="3">Binds 1 FMN per subunit.</text>
</comment>
<feature type="binding site" evidence="3">
    <location>
        <position position="323"/>
    </location>
    <ligand>
        <name>CTP</name>
        <dbReference type="ChEBI" id="CHEBI:37563"/>
    </ligand>
</feature>
<dbReference type="GO" id="GO:0004632">
    <property type="term" value="F:phosphopantothenate--cysteine ligase activity"/>
    <property type="evidence" value="ECO:0007669"/>
    <property type="project" value="UniProtKB-UniRule"/>
</dbReference>
<reference evidence="7 8" key="1">
    <citation type="submission" date="2016-10" db="EMBL/GenBank/DDBJ databases">
        <authorList>
            <person name="de Groot N.N."/>
        </authorList>
    </citation>
    <scope>NUCLEOTIDE SEQUENCE [LARGE SCALE GENOMIC DNA]</scope>
    <source>
        <strain evidence="7 8">DSM 15283</strain>
    </source>
</reference>
<keyword evidence="3 4" id="KW-0436">Ligase</keyword>
<dbReference type="Proteomes" id="UP000199144">
    <property type="component" value="Unassembled WGS sequence"/>
</dbReference>
<keyword evidence="3" id="KW-0511">Multifunctional enzyme</keyword>
<evidence type="ECO:0000313" key="8">
    <source>
        <dbReference type="Proteomes" id="UP000199144"/>
    </source>
</evidence>
<dbReference type="PANTHER" id="PTHR14359:SF6">
    <property type="entry name" value="PHOSPHOPANTOTHENOYLCYSTEINE DECARBOXYLASE"/>
    <property type="match status" value="1"/>
</dbReference>
<dbReference type="Pfam" id="PF04127">
    <property type="entry name" value="DFP"/>
    <property type="match status" value="1"/>
</dbReference>
<comment type="catalytic activity">
    <reaction evidence="3 4">
        <text>(R)-4'-phosphopantothenate + L-cysteine + CTP = N-[(R)-4-phosphopantothenoyl]-L-cysteine + CMP + diphosphate + H(+)</text>
        <dbReference type="Rhea" id="RHEA:19397"/>
        <dbReference type="ChEBI" id="CHEBI:10986"/>
        <dbReference type="ChEBI" id="CHEBI:15378"/>
        <dbReference type="ChEBI" id="CHEBI:33019"/>
        <dbReference type="ChEBI" id="CHEBI:35235"/>
        <dbReference type="ChEBI" id="CHEBI:37563"/>
        <dbReference type="ChEBI" id="CHEBI:59458"/>
        <dbReference type="ChEBI" id="CHEBI:60377"/>
        <dbReference type="EC" id="6.3.2.5"/>
    </reaction>
</comment>
<feature type="binding site" evidence="3">
    <location>
        <position position="276"/>
    </location>
    <ligand>
        <name>CTP</name>
        <dbReference type="ChEBI" id="CHEBI:37563"/>
    </ligand>
</feature>
<comment type="function">
    <text evidence="3">Catalyzes two sequential steps in the biosynthesis of coenzyme A. In the first step cysteine is conjugated to 4'-phosphopantothenate to form 4-phosphopantothenoylcysteine. In the second step the latter compound is decarboxylated to form 4'-phosphopantotheine.</text>
</comment>
<dbReference type="Pfam" id="PF02441">
    <property type="entry name" value="Flavoprotein"/>
    <property type="match status" value="1"/>
</dbReference>
<keyword evidence="3 4" id="KW-0285">Flavoprotein</keyword>
<evidence type="ECO:0000313" key="7">
    <source>
        <dbReference type="EMBL" id="SFL44418.1"/>
    </source>
</evidence>
<keyword evidence="3 4" id="KW-0288">FMN</keyword>
<comment type="similarity">
    <text evidence="3 4">In the N-terminal section; belongs to the HFCD (homo-oligomeric flavin containing Cys decarboxylase) superfamily.</text>
</comment>
<dbReference type="InterPro" id="IPR036551">
    <property type="entry name" value="Flavin_trans-like"/>
</dbReference>
<feature type="binding site" evidence="3">
    <location>
        <position position="286"/>
    </location>
    <ligand>
        <name>CTP</name>
        <dbReference type="ChEBI" id="CHEBI:37563"/>
    </ligand>
</feature>
<evidence type="ECO:0000256" key="1">
    <source>
        <dbReference type="ARBA" id="ARBA00022793"/>
    </source>
</evidence>
<sequence>MLTDKRILLIIGGGIAAFKSLDLIRRLRERGAWVTPVLTRAGEEFVTPLSVSSLAGEKVYRDLFDLTDEAEMGHIQLSRSADLIVVAPATADLMAKMANGMANDLASTLLLATDTPVLIAPAMNVRMWEHPATRRNVSRLRGDGISVVGPNEGDMACGEFGPGRMSEPLEIVAAIETALAEGPLTGRRVLVTSGPTHEPIDPVRYIANRSSGAQGTAIARALAVMGADVVFVTGPADAERPEGVHVVEVQTAAEMLQAVQAVLPVDAAVFAAAVADWRVASASDSKIKKDKGQIPSMEFAENPDILATVSQMTEGRPRLVVGFAAETDDVIANATAKRLRKGCDWIVANDVSPETGIMGGSENAVTLITEDGAESWPRMGKDEVAHQLAVRIAAALG</sequence>
<dbReference type="GO" id="GO:0015941">
    <property type="term" value="P:pantothenate catabolic process"/>
    <property type="evidence" value="ECO:0007669"/>
    <property type="project" value="InterPro"/>
</dbReference>
<dbReference type="InterPro" id="IPR035929">
    <property type="entry name" value="CoaB-like_sf"/>
</dbReference>
<dbReference type="PANTHER" id="PTHR14359">
    <property type="entry name" value="HOMO-OLIGOMERIC FLAVIN CONTAINING CYS DECARBOXYLASE FAMILY"/>
    <property type="match status" value="1"/>
</dbReference>
<dbReference type="RefSeq" id="WP_093092447.1">
    <property type="nucleotide sequence ID" value="NZ_FOTQ01000001.1"/>
</dbReference>
<accession>A0A1I4HQ37</accession>
<dbReference type="GO" id="GO:0046872">
    <property type="term" value="F:metal ion binding"/>
    <property type="evidence" value="ECO:0007669"/>
    <property type="project" value="UniProtKB-KW"/>
</dbReference>
<dbReference type="Gene3D" id="3.40.50.1950">
    <property type="entry name" value="Flavin prenyltransferase-like"/>
    <property type="match status" value="1"/>
</dbReference>
<protein>
    <recommendedName>
        <fullName evidence="3">Coenzyme A biosynthesis bifunctional protein CoaBC</fullName>
    </recommendedName>
    <alternativeName>
        <fullName evidence="3">DNA/pantothenate metabolism flavoprotein</fullName>
    </alternativeName>
    <alternativeName>
        <fullName evidence="3">Phosphopantothenoylcysteine synthetase/decarboxylase</fullName>
        <shortName evidence="3">PPCS-PPCDC</shortName>
    </alternativeName>
    <domain>
        <recommendedName>
            <fullName evidence="3">Phosphopantothenoylcysteine decarboxylase</fullName>
            <shortName evidence="3">PPC decarboxylase</shortName>
            <shortName evidence="3">PPC-DC</shortName>
            <ecNumber evidence="3">4.1.1.36</ecNumber>
        </recommendedName>
        <alternativeName>
            <fullName evidence="3">CoaC</fullName>
        </alternativeName>
    </domain>
    <domain>
        <recommendedName>
            <fullName evidence="3">Phosphopantothenate--cysteine ligase</fullName>
            <ecNumber evidence="3">6.3.2.5</ecNumber>
        </recommendedName>
        <alternativeName>
            <fullName evidence="3">CoaB</fullName>
        </alternativeName>
        <alternativeName>
            <fullName evidence="3">Phosphopantothenoylcysteine synthetase</fullName>
            <shortName evidence="3">PPC synthetase</shortName>
            <shortName evidence="3">PPC-S</shortName>
        </alternativeName>
    </domain>
</protein>
<keyword evidence="8" id="KW-1185">Reference proteome</keyword>
<gene>
    <name evidence="3" type="primary">coaBC</name>
    <name evidence="7" type="ORF">SAMN04488042_101221</name>
</gene>
<dbReference type="GO" id="GO:0071513">
    <property type="term" value="C:phosphopantothenoylcysteine decarboxylase complex"/>
    <property type="evidence" value="ECO:0007669"/>
    <property type="project" value="TreeGrafter"/>
</dbReference>
<dbReference type="NCBIfam" id="TIGR00521">
    <property type="entry name" value="coaBC_dfp"/>
    <property type="match status" value="1"/>
</dbReference>
<feature type="domain" description="DNA/pantothenate metabolism flavoprotein C-terminal" evidence="6">
    <location>
        <begin position="184"/>
        <end position="394"/>
    </location>
</feature>
<evidence type="ECO:0000259" key="6">
    <source>
        <dbReference type="Pfam" id="PF04127"/>
    </source>
</evidence>
<dbReference type="EMBL" id="FOTQ01000001">
    <property type="protein sequence ID" value="SFL44418.1"/>
    <property type="molecule type" value="Genomic_DNA"/>
</dbReference>
<dbReference type="EC" id="6.3.2.5" evidence="3"/>
<keyword evidence="2 3" id="KW-0456">Lyase</keyword>
<name>A0A1I4HQ37_9RHOB</name>
<dbReference type="UniPathway" id="UPA00241">
    <property type="reaction ID" value="UER00353"/>
</dbReference>
<comment type="cofactor">
    <cofactor evidence="3">
        <name>Mg(2+)</name>
        <dbReference type="ChEBI" id="CHEBI:18420"/>
    </cofactor>
</comment>
<evidence type="ECO:0000256" key="3">
    <source>
        <dbReference type="HAMAP-Rule" id="MF_02225"/>
    </source>
</evidence>
<dbReference type="InterPro" id="IPR007085">
    <property type="entry name" value="DNA/pantothenate-metab_flavo_C"/>
</dbReference>
<organism evidence="7 8">
    <name type="scientific">Shimia aestuarii</name>
    <dbReference type="NCBI Taxonomy" id="254406"/>
    <lineage>
        <taxon>Bacteria</taxon>
        <taxon>Pseudomonadati</taxon>
        <taxon>Pseudomonadota</taxon>
        <taxon>Alphaproteobacteria</taxon>
        <taxon>Rhodobacterales</taxon>
        <taxon>Roseobacteraceae</taxon>
    </lineage>
</organism>
<comment type="function">
    <text evidence="4">Catalyzes two steps in the biosynthesis of coenzyme A. In the first step cysteine is conjugated to 4'-phosphopantothenate to form 4-phosphopantothenoylcysteine, in the latter compound is decarboxylated to form 4'-phosphopantotheine.</text>
</comment>
<comment type="caution">
    <text evidence="3">Lacks conserved residue(s) required for the propagation of feature annotation.</text>
</comment>
<feature type="binding site" evidence="3">
    <location>
        <begin position="303"/>
        <end position="306"/>
    </location>
    <ligand>
        <name>CTP</name>
        <dbReference type="ChEBI" id="CHEBI:37563"/>
    </ligand>
</feature>
<dbReference type="HAMAP" id="MF_02225">
    <property type="entry name" value="CoaBC"/>
    <property type="match status" value="1"/>
</dbReference>
<dbReference type="AlphaFoldDB" id="A0A1I4HQ37"/>
<dbReference type="SUPFAM" id="SSF52507">
    <property type="entry name" value="Homo-oligomeric flavin-containing Cys decarboxylases, HFCD"/>
    <property type="match status" value="1"/>
</dbReference>
<dbReference type="EC" id="4.1.1.36" evidence="3"/>
<feature type="domain" description="Flavoprotein" evidence="5">
    <location>
        <begin position="5"/>
        <end position="176"/>
    </location>
</feature>
<feature type="active site" description="Proton donor" evidence="3">
    <location>
        <position position="157"/>
    </location>
</feature>
<dbReference type="SUPFAM" id="SSF102645">
    <property type="entry name" value="CoaB-like"/>
    <property type="match status" value="1"/>
</dbReference>
<evidence type="ECO:0000259" key="5">
    <source>
        <dbReference type="Pfam" id="PF02441"/>
    </source>
</evidence>
<comment type="catalytic activity">
    <reaction evidence="3 4">
        <text>N-[(R)-4-phosphopantothenoyl]-L-cysteine + H(+) = (R)-4'-phosphopantetheine + CO2</text>
        <dbReference type="Rhea" id="RHEA:16793"/>
        <dbReference type="ChEBI" id="CHEBI:15378"/>
        <dbReference type="ChEBI" id="CHEBI:16526"/>
        <dbReference type="ChEBI" id="CHEBI:59458"/>
        <dbReference type="ChEBI" id="CHEBI:61723"/>
        <dbReference type="EC" id="4.1.1.36"/>
    </reaction>
</comment>
<dbReference type="Gene3D" id="3.40.50.10300">
    <property type="entry name" value="CoaB-like"/>
    <property type="match status" value="1"/>
</dbReference>
<feature type="binding site" evidence="3">
    <location>
        <position position="341"/>
    </location>
    <ligand>
        <name>CTP</name>
        <dbReference type="ChEBI" id="CHEBI:37563"/>
    </ligand>
</feature>
<evidence type="ECO:0000256" key="4">
    <source>
        <dbReference type="RuleBase" id="RU364078"/>
    </source>
</evidence>
<dbReference type="OrthoDB" id="9802554at2"/>
<proteinExistence type="inferred from homology"/>
<keyword evidence="1 3" id="KW-0210">Decarboxylase</keyword>
<dbReference type="GO" id="GO:0010181">
    <property type="term" value="F:FMN binding"/>
    <property type="evidence" value="ECO:0007669"/>
    <property type="project" value="UniProtKB-UniRule"/>
</dbReference>
<keyword evidence="3" id="KW-0460">Magnesium</keyword>
<comment type="pathway">
    <text evidence="3 4">Cofactor biosynthesis; coenzyme A biosynthesis; CoA from (R)-pantothenate: step 3/5.</text>
</comment>
<comment type="similarity">
    <text evidence="3 4">In the C-terminal section; belongs to the PPC synthetase family.</text>
</comment>
<dbReference type="GO" id="GO:0004633">
    <property type="term" value="F:phosphopantothenoylcysteine decarboxylase activity"/>
    <property type="evidence" value="ECO:0007669"/>
    <property type="project" value="UniProtKB-UniRule"/>
</dbReference>
<evidence type="ECO:0000256" key="2">
    <source>
        <dbReference type="ARBA" id="ARBA00023239"/>
    </source>
</evidence>
<feature type="region of interest" description="Phosphopantothenoylcysteine decarboxylase" evidence="3">
    <location>
        <begin position="1"/>
        <end position="188"/>
    </location>
</feature>
<dbReference type="InterPro" id="IPR005252">
    <property type="entry name" value="CoaBC"/>
</dbReference>
<keyword evidence="3" id="KW-0479">Metal-binding</keyword>
<feature type="region of interest" description="Phosphopantothenate--cysteine ligase" evidence="3">
    <location>
        <begin position="189"/>
        <end position="397"/>
    </location>
</feature>
<feature type="binding site" evidence="3">
    <location>
        <position position="337"/>
    </location>
    <ligand>
        <name>CTP</name>
        <dbReference type="ChEBI" id="CHEBI:37563"/>
    </ligand>
</feature>